<sequence length="105" mass="12222">MTSLAQRLSFWIFGGESPPQVPHPEYIDPIILEARFMLNLKMPLKEDTTREEIIAMVNNAVTDKELQAHGLMAMKEKLGFEFDRKLNPNMPEPQYWQPKDTFKSN</sequence>
<dbReference type="EMBL" id="HG675628">
    <property type="protein sequence ID" value="CDJ41484.1"/>
    <property type="molecule type" value="Genomic_DNA"/>
</dbReference>
<reference evidence="1" key="2">
    <citation type="submission" date="2013-10" db="EMBL/GenBank/DDBJ databases">
        <authorList>
            <person name="Aslett M."/>
        </authorList>
    </citation>
    <scope>NUCLEOTIDE SEQUENCE [LARGE SCALE GENOMIC DNA]</scope>
    <source>
        <strain evidence="1">Houghton</strain>
    </source>
</reference>
<name>U6KYV2_EIMTE</name>
<dbReference type="VEuPathDB" id="ToxoDB:ETH_00007060"/>
<protein>
    <submittedName>
        <fullName evidence="1">Uncharacterized protein</fullName>
    </submittedName>
</protein>
<dbReference type="RefSeq" id="XP_013232234.1">
    <property type="nucleotide sequence ID" value="XM_013376780.1"/>
</dbReference>
<dbReference type="OMA" id="AHALMAM"/>
<organism evidence="1 2">
    <name type="scientific">Eimeria tenella</name>
    <name type="common">Coccidian parasite</name>
    <dbReference type="NCBI Taxonomy" id="5802"/>
    <lineage>
        <taxon>Eukaryota</taxon>
        <taxon>Sar</taxon>
        <taxon>Alveolata</taxon>
        <taxon>Apicomplexa</taxon>
        <taxon>Conoidasida</taxon>
        <taxon>Coccidia</taxon>
        <taxon>Eucoccidiorida</taxon>
        <taxon>Eimeriorina</taxon>
        <taxon>Eimeriidae</taxon>
        <taxon>Eimeria</taxon>
    </lineage>
</organism>
<gene>
    <name evidence="1" type="ORF">ETH_00007060</name>
</gene>
<dbReference type="AlphaFoldDB" id="U6KYV2"/>
<accession>U6KYV2</accession>
<dbReference type="GeneID" id="25250614"/>
<dbReference type="Proteomes" id="UP000030747">
    <property type="component" value="Unassembled WGS sequence"/>
</dbReference>
<dbReference type="OrthoDB" id="332037at2759"/>
<reference evidence="1" key="1">
    <citation type="submission" date="2013-10" db="EMBL/GenBank/DDBJ databases">
        <title>Genomic analysis of the causative agents of coccidiosis in chickens.</title>
        <authorList>
            <person name="Reid A.J."/>
            <person name="Blake D."/>
            <person name="Billington K."/>
            <person name="Browne H."/>
            <person name="Dunn M."/>
            <person name="Hung S."/>
            <person name="Kawahara F."/>
            <person name="Miranda-Saavedra D."/>
            <person name="Mourier T."/>
            <person name="Nagra H."/>
            <person name="Otto T.D."/>
            <person name="Rawlings N."/>
            <person name="Sanchez A."/>
            <person name="Sanders M."/>
            <person name="Subramaniam C."/>
            <person name="Tay Y."/>
            <person name="Dear P."/>
            <person name="Doerig C."/>
            <person name="Gruber A."/>
            <person name="Parkinson J."/>
            <person name="Shirley M."/>
            <person name="Wan K.L."/>
            <person name="Berriman M."/>
            <person name="Tomley F."/>
            <person name="Pain A."/>
        </authorList>
    </citation>
    <scope>NUCLEOTIDE SEQUENCE [LARGE SCALE GENOMIC DNA]</scope>
    <source>
        <strain evidence="1">Houghton</strain>
    </source>
</reference>
<evidence type="ECO:0000313" key="2">
    <source>
        <dbReference type="Proteomes" id="UP000030747"/>
    </source>
</evidence>
<evidence type="ECO:0000313" key="1">
    <source>
        <dbReference type="EMBL" id="CDJ41484.1"/>
    </source>
</evidence>
<keyword evidence="2" id="KW-1185">Reference proteome</keyword>
<proteinExistence type="predicted"/>
<dbReference type="VEuPathDB" id="ToxoDB:ETH2_0908700"/>